<dbReference type="Gramene" id="OPUNC10G03820.1">
    <property type="protein sequence ID" value="OPUNC10G03820.1"/>
    <property type="gene ID" value="OPUNC10G03820"/>
</dbReference>
<sequence length="61" mass="6756">MSSKPQIGDTLSEKVLLATTTKRTIVLPWKVNKQSNASNETSASQPGQNHKSKRSISQNFR</sequence>
<proteinExistence type="predicted"/>
<dbReference type="AlphaFoldDB" id="A0A0E0M630"/>
<organism evidence="2">
    <name type="scientific">Oryza punctata</name>
    <name type="common">Red rice</name>
    <dbReference type="NCBI Taxonomy" id="4537"/>
    <lineage>
        <taxon>Eukaryota</taxon>
        <taxon>Viridiplantae</taxon>
        <taxon>Streptophyta</taxon>
        <taxon>Embryophyta</taxon>
        <taxon>Tracheophyta</taxon>
        <taxon>Spermatophyta</taxon>
        <taxon>Magnoliopsida</taxon>
        <taxon>Liliopsida</taxon>
        <taxon>Poales</taxon>
        <taxon>Poaceae</taxon>
        <taxon>BOP clade</taxon>
        <taxon>Oryzoideae</taxon>
        <taxon>Oryzeae</taxon>
        <taxon>Oryzinae</taxon>
        <taxon>Oryza</taxon>
    </lineage>
</organism>
<keyword evidence="3" id="KW-1185">Reference proteome</keyword>
<dbReference type="HOGENOM" id="CLU_208098_0_0_1"/>
<reference evidence="2" key="2">
    <citation type="submission" date="2018-05" db="EMBL/GenBank/DDBJ databases">
        <title>OpunRS2 (Oryza punctata Reference Sequence Version 2).</title>
        <authorList>
            <person name="Zhang J."/>
            <person name="Kudrna D."/>
            <person name="Lee S."/>
            <person name="Talag J."/>
            <person name="Welchert J."/>
            <person name="Wing R.A."/>
        </authorList>
    </citation>
    <scope>NUCLEOTIDE SEQUENCE [LARGE SCALE GENOMIC DNA]</scope>
</reference>
<dbReference type="Proteomes" id="UP000026962">
    <property type="component" value="Chromosome 10"/>
</dbReference>
<reference evidence="2" key="1">
    <citation type="submission" date="2015-04" db="UniProtKB">
        <authorList>
            <consortium name="EnsemblPlants"/>
        </authorList>
    </citation>
    <scope>IDENTIFICATION</scope>
</reference>
<evidence type="ECO:0000313" key="2">
    <source>
        <dbReference type="EnsemblPlants" id="OPUNC10G03820.1"/>
    </source>
</evidence>
<name>A0A0E0M630_ORYPU</name>
<feature type="compositionally biased region" description="Polar residues" evidence="1">
    <location>
        <begin position="32"/>
        <end position="61"/>
    </location>
</feature>
<feature type="region of interest" description="Disordered" evidence="1">
    <location>
        <begin position="30"/>
        <end position="61"/>
    </location>
</feature>
<dbReference type="EnsemblPlants" id="OPUNC10G03820.1">
    <property type="protein sequence ID" value="OPUNC10G03820.1"/>
    <property type="gene ID" value="OPUNC10G03820"/>
</dbReference>
<evidence type="ECO:0000256" key="1">
    <source>
        <dbReference type="SAM" id="MobiDB-lite"/>
    </source>
</evidence>
<evidence type="ECO:0000313" key="3">
    <source>
        <dbReference type="Proteomes" id="UP000026962"/>
    </source>
</evidence>
<protein>
    <submittedName>
        <fullName evidence="2">Uncharacterized protein</fullName>
    </submittedName>
</protein>
<accession>A0A0E0M630</accession>